<proteinExistence type="predicted"/>
<keyword evidence="2" id="KW-1185">Reference proteome</keyword>
<organism evidence="1 2">
    <name type="scientific">Wolfiporia cocos (strain MD-104)</name>
    <name type="common">Brown rot fungus</name>
    <dbReference type="NCBI Taxonomy" id="742152"/>
    <lineage>
        <taxon>Eukaryota</taxon>
        <taxon>Fungi</taxon>
        <taxon>Dikarya</taxon>
        <taxon>Basidiomycota</taxon>
        <taxon>Agaricomycotina</taxon>
        <taxon>Agaricomycetes</taxon>
        <taxon>Polyporales</taxon>
        <taxon>Phaeolaceae</taxon>
        <taxon>Wolfiporia</taxon>
    </lineage>
</organism>
<dbReference type="Proteomes" id="UP000218811">
    <property type="component" value="Unassembled WGS sequence"/>
</dbReference>
<dbReference type="STRING" id="742152.A0A2H3JQ31"/>
<dbReference type="AlphaFoldDB" id="A0A2H3JQ31"/>
<evidence type="ECO:0000313" key="2">
    <source>
        <dbReference type="Proteomes" id="UP000218811"/>
    </source>
</evidence>
<dbReference type="EMBL" id="KB468157">
    <property type="protein sequence ID" value="PCH44272.1"/>
    <property type="molecule type" value="Genomic_DNA"/>
</dbReference>
<accession>A0A2H3JQ31</accession>
<dbReference type="OrthoDB" id="2803957at2759"/>
<sequence length="213" mass="23337">MRCGEIETDADDLPSFLYPENGYVEGHPEENLFKSPILIVNFICFFKGPSAASPSARTDNTKGGGRPPLYKIYNLDEVRFGYTSKNTWQEDDGPFIGAIFYENILSLFKDDATWATKTLSWYNREVYGNGSQEISPSGAPIRKRVGPSPIELIRQNCAAATVVPATPTTPIIPIDPVLLDISGIWPSQQSIDENVLLQSGSLDDDEGNGSGDD</sequence>
<gene>
    <name evidence="1" type="ORF">WOLCODRAFT_154307</name>
</gene>
<name>A0A2H3JQ31_WOLCO</name>
<dbReference type="InterPro" id="IPR046521">
    <property type="entry name" value="DUF6698"/>
</dbReference>
<dbReference type="Pfam" id="PF20414">
    <property type="entry name" value="DUF6698"/>
    <property type="match status" value="1"/>
</dbReference>
<evidence type="ECO:0000313" key="1">
    <source>
        <dbReference type="EMBL" id="PCH44272.1"/>
    </source>
</evidence>
<reference evidence="1 2" key="1">
    <citation type="journal article" date="2012" name="Science">
        <title>The Paleozoic origin of enzymatic lignin decomposition reconstructed from 31 fungal genomes.</title>
        <authorList>
            <person name="Floudas D."/>
            <person name="Binder M."/>
            <person name="Riley R."/>
            <person name="Barry K."/>
            <person name="Blanchette R.A."/>
            <person name="Henrissat B."/>
            <person name="Martinez A.T."/>
            <person name="Otillar R."/>
            <person name="Spatafora J.W."/>
            <person name="Yadav J.S."/>
            <person name="Aerts A."/>
            <person name="Benoit I."/>
            <person name="Boyd A."/>
            <person name="Carlson A."/>
            <person name="Copeland A."/>
            <person name="Coutinho P.M."/>
            <person name="de Vries R.P."/>
            <person name="Ferreira P."/>
            <person name="Findley K."/>
            <person name="Foster B."/>
            <person name="Gaskell J."/>
            <person name="Glotzer D."/>
            <person name="Gorecki P."/>
            <person name="Heitman J."/>
            <person name="Hesse C."/>
            <person name="Hori C."/>
            <person name="Igarashi K."/>
            <person name="Jurgens J.A."/>
            <person name="Kallen N."/>
            <person name="Kersten P."/>
            <person name="Kohler A."/>
            <person name="Kuees U."/>
            <person name="Kumar T.K.A."/>
            <person name="Kuo A."/>
            <person name="LaButti K."/>
            <person name="Larrondo L.F."/>
            <person name="Lindquist E."/>
            <person name="Ling A."/>
            <person name="Lombard V."/>
            <person name="Lucas S."/>
            <person name="Lundell T."/>
            <person name="Martin R."/>
            <person name="McLaughlin D.J."/>
            <person name="Morgenstern I."/>
            <person name="Morin E."/>
            <person name="Murat C."/>
            <person name="Nagy L.G."/>
            <person name="Nolan M."/>
            <person name="Ohm R.A."/>
            <person name="Patyshakuliyeva A."/>
            <person name="Rokas A."/>
            <person name="Ruiz-Duenas F.J."/>
            <person name="Sabat G."/>
            <person name="Salamov A."/>
            <person name="Samejima M."/>
            <person name="Schmutz J."/>
            <person name="Slot J.C."/>
            <person name="St John F."/>
            <person name="Stenlid J."/>
            <person name="Sun H."/>
            <person name="Sun S."/>
            <person name="Syed K."/>
            <person name="Tsang A."/>
            <person name="Wiebenga A."/>
            <person name="Young D."/>
            <person name="Pisabarro A."/>
            <person name="Eastwood D.C."/>
            <person name="Martin F."/>
            <person name="Cullen D."/>
            <person name="Grigoriev I.V."/>
            <person name="Hibbett D.S."/>
        </authorList>
    </citation>
    <scope>NUCLEOTIDE SEQUENCE [LARGE SCALE GENOMIC DNA]</scope>
    <source>
        <strain evidence="1 2">MD-104</strain>
    </source>
</reference>
<protein>
    <submittedName>
        <fullName evidence="1">Uncharacterized protein</fullName>
    </submittedName>
</protein>